<proteinExistence type="predicted"/>
<dbReference type="AlphaFoldDB" id="A0A1H6EXX8"/>
<reference evidence="1 2" key="1">
    <citation type="submission" date="2016-10" db="EMBL/GenBank/DDBJ databases">
        <authorList>
            <person name="de Groot N.N."/>
        </authorList>
    </citation>
    <scope>NUCLEOTIDE SEQUENCE [LARGE SCALE GENOMIC DNA]</scope>
    <source>
        <strain evidence="1 2">CGMCC 4.7037</strain>
    </source>
</reference>
<protein>
    <submittedName>
        <fullName evidence="1">Uncharacterized protein</fullName>
    </submittedName>
</protein>
<dbReference type="Proteomes" id="UP000236732">
    <property type="component" value="Unassembled WGS sequence"/>
</dbReference>
<gene>
    <name evidence="1" type="ORF">SAMN05444920_121177</name>
</gene>
<accession>A0A1H6EXX8</accession>
<dbReference type="EMBL" id="FNVT01000021">
    <property type="protein sequence ID" value="SEH01729.1"/>
    <property type="molecule type" value="Genomic_DNA"/>
</dbReference>
<evidence type="ECO:0000313" key="2">
    <source>
        <dbReference type="Proteomes" id="UP000236732"/>
    </source>
</evidence>
<sequence>MSTHVSECTGRSGVPPLPFEVDVYQLSVVLLSVMSAVWPTPAPPVSERWRAWPVARVFPDTVTGVSPSGARVTYVLAGVAPEAPCRVAFQPAAVRPGCRVALRATYADSTQTFVTTVGIAVLDGPGRGPWGAGRPATVRPVAFPGGPAERFGPRQYFTGALIGSGERYLVATAAGYADGRSYQPGDRVTRRLRDAARQVATTLHRALTR</sequence>
<keyword evidence="2" id="KW-1185">Reference proteome</keyword>
<evidence type="ECO:0000313" key="1">
    <source>
        <dbReference type="EMBL" id="SEH01729.1"/>
    </source>
</evidence>
<name>A0A1H6EXX8_9ACTN</name>
<organism evidence="1 2">
    <name type="scientific">Nonomuraea solani</name>
    <dbReference type="NCBI Taxonomy" id="1144553"/>
    <lineage>
        <taxon>Bacteria</taxon>
        <taxon>Bacillati</taxon>
        <taxon>Actinomycetota</taxon>
        <taxon>Actinomycetes</taxon>
        <taxon>Streptosporangiales</taxon>
        <taxon>Streptosporangiaceae</taxon>
        <taxon>Nonomuraea</taxon>
    </lineage>
</organism>